<evidence type="ECO:0000313" key="3">
    <source>
        <dbReference type="Proteomes" id="UP001283361"/>
    </source>
</evidence>
<gene>
    <name evidence="2" type="ORF">RRG08_005313</name>
</gene>
<reference evidence="2" key="1">
    <citation type="journal article" date="2023" name="G3 (Bethesda)">
        <title>A reference genome for the long-term kleptoplast-retaining sea slug Elysia crispata morphotype clarki.</title>
        <authorList>
            <person name="Eastman K.E."/>
            <person name="Pendleton A.L."/>
            <person name="Shaikh M.A."/>
            <person name="Suttiyut T."/>
            <person name="Ogas R."/>
            <person name="Tomko P."/>
            <person name="Gavelis G."/>
            <person name="Widhalm J.R."/>
            <person name="Wisecaver J.H."/>
        </authorList>
    </citation>
    <scope>NUCLEOTIDE SEQUENCE</scope>
    <source>
        <strain evidence="2">ECLA1</strain>
    </source>
</reference>
<accession>A0AAE0YZQ0</accession>
<feature type="compositionally biased region" description="Basic residues" evidence="1">
    <location>
        <begin position="29"/>
        <end position="42"/>
    </location>
</feature>
<keyword evidence="3" id="KW-1185">Reference proteome</keyword>
<protein>
    <submittedName>
        <fullName evidence="2">Uncharacterized protein</fullName>
    </submittedName>
</protein>
<evidence type="ECO:0000256" key="1">
    <source>
        <dbReference type="SAM" id="MobiDB-lite"/>
    </source>
</evidence>
<sequence>MMFLKLCQSVREPQNYNMRQGEKLSPLFPKRRHSPRIPKHTSGRAAYQMQQDGRSAYGVTLTLRSRHALTCVGSRDPDEEITCRRLRTHVCKLIGLSRVGHVPVTEEEMRSIWGPRSRAAAAQPSLVTKGLTRGRKLITVVVLLWSAM</sequence>
<comment type="caution">
    <text evidence="2">The sequence shown here is derived from an EMBL/GenBank/DDBJ whole genome shotgun (WGS) entry which is preliminary data.</text>
</comment>
<name>A0AAE0YZQ0_9GAST</name>
<proteinExistence type="predicted"/>
<dbReference type="EMBL" id="JAWDGP010005043">
    <property type="protein sequence ID" value="KAK3760164.1"/>
    <property type="molecule type" value="Genomic_DNA"/>
</dbReference>
<dbReference type="Proteomes" id="UP001283361">
    <property type="component" value="Unassembled WGS sequence"/>
</dbReference>
<organism evidence="2 3">
    <name type="scientific">Elysia crispata</name>
    <name type="common">lettuce slug</name>
    <dbReference type="NCBI Taxonomy" id="231223"/>
    <lineage>
        <taxon>Eukaryota</taxon>
        <taxon>Metazoa</taxon>
        <taxon>Spiralia</taxon>
        <taxon>Lophotrochozoa</taxon>
        <taxon>Mollusca</taxon>
        <taxon>Gastropoda</taxon>
        <taxon>Heterobranchia</taxon>
        <taxon>Euthyneura</taxon>
        <taxon>Panpulmonata</taxon>
        <taxon>Sacoglossa</taxon>
        <taxon>Placobranchoidea</taxon>
        <taxon>Plakobranchidae</taxon>
        <taxon>Elysia</taxon>
    </lineage>
</organism>
<evidence type="ECO:0000313" key="2">
    <source>
        <dbReference type="EMBL" id="KAK3760164.1"/>
    </source>
</evidence>
<feature type="region of interest" description="Disordered" evidence="1">
    <location>
        <begin position="26"/>
        <end position="45"/>
    </location>
</feature>
<dbReference type="AlphaFoldDB" id="A0AAE0YZQ0"/>